<dbReference type="VEuPathDB" id="MicrosporidiaDB:VICG_00506"/>
<dbReference type="InterPro" id="IPR001841">
    <property type="entry name" value="Znf_RING"/>
</dbReference>
<evidence type="ECO:0000256" key="12">
    <source>
        <dbReference type="PROSITE-ProRule" id="PRU00175"/>
    </source>
</evidence>
<evidence type="ECO:0000256" key="3">
    <source>
        <dbReference type="ARBA" id="ARBA00012483"/>
    </source>
</evidence>
<dbReference type="GO" id="GO:0061630">
    <property type="term" value="F:ubiquitin protein ligase activity"/>
    <property type="evidence" value="ECO:0007669"/>
    <property type="project" value="UniProtKB-EC"/>
</dbReference>
<evidence type="ECO:0000259" key="14">
    <source>
        <dbReference type="PROSITE" id="PS50089"/>
    </source>
</evidence>
<keyword evidence="7 12" id="KW-0863">Zinc-finger</keyword>
<name>L2GQ06_VITCO</name>
<dbReference type="EMBL" id="JH370132">
    <property type="protein sequence ID" value="ELA42407.1"/>
    <property type="molecule type" value="Genomic_DNA"/>
</dbReference>
<dbReference type="GO" id="GO:0008270">
    <property type="term" value="F:zinc ion binding"/>
    <property type="evidence" value="ECO:0007669"/>
    <property type="project" value="UniProtKB-KW"/>
</dbReference>
<evidence type="ECO:0000256" key="11">
    <source>
        <dbReference type="ARBA" id="ARBA00023136"/>
    </source>
</evidence>
<dbReference type="Pfam" id="PF13639">
    <property type="entry name" value="zf-RING_2"/>
    <property type="match status" value="1"/>
</dbReference>
<protein>
    <recommendedName>
        <fullName evidence="3">RING-type E3 ubiquitin transferase</fullName>
        <ecNumber evidence="3">2.3.2.27</ecNumber>
    </recommendedName>
</protein>
<dbReference type="SMART" id="SM00184">
    <property type="entry name" value="RING"/>
    <property type="match status" value="1"/>
</dbReference>
<dbReference type="GO" id="GO:0016020">
    <property type="term" value="C:membrane"/>
    <property type="evidence" value="ECO:0007669"/>
    <property type="project" value="UniProtKB-SubCell"/>
</dbReference>
<feature type="domain" description="RING-type" evidence="14">
    <location>
        <begin position="190"/>
        <end position="231"/>
    </location>
</feature>
<dbReference type="OMA" id="CIDEWFN"/>
<feature type="transmembrane region" description="Helical" evidence="13">
    <location>
        <begin position="135"/>
        <end position="168"/>
    </location>
</feature>
<reference evidence="16" key="1">
    <citation type="submission" date="2011-05" db="EMBL/GenBank/DDBJ databases">
        <title>The genome sequence of Vittaforma corneae strain ATCC 50505.</title>
        <authorList>
            <consortium name="The Broad Institute Genome Sequencing Platform"/>
            <person name="Cuomo C."/>
            <person name="Didier E."/>
            <person name="Bowers L."/>
            <person name="Young S.K."/>
            <person name="Zeng Q."/>
            <person name="Gargeya S."/>
            <person name="Fitzgerald M."/>
            <person name="Haas B."/>
            <person name="Abouelleil A."/>
            <person name="Alvarado L."/>
            <person name="Arachchi H.M."/>
            <person name="Berlin A."/>
            <person name="Chapman S.B."/>
            <person name="Gearin G."/>
            <person name="Goldberg J."/>
            <person name="Griggs A."/>
            <person name="Gujja S."/>
            <person name="Hansen M."/>
            <person name="Heiman D."/>
            <person name="Howarth C."/>
            <person name="Larimer J."/>
            <person name="Lui A."/>
            <person name="MacDonald P.J.P."/>
            <person name="McCowen C."/>
            <person name="Montmayeur A."/>
            <person name="Murphy C."/>
            <person name="Neiman D."/>
            <person name="Pearson M."/>
            <person name="Priest M."/>
            <person name="Roberts A."/>
            <person name="Saif S."/>
            <person name="Shea T."/>
            <person name="Sisk P."/>
            <person name="Stolte C."/>
            <person name="Sykes S."/>
            <person name="Wortman J."/>
            <person name="Nusbaum C."/>
            <person name="Birren B."/>
        </authorList>
    </citation>
    <scope>NUCLEOTIDE SEQUENCE [LARGE SCALE GENOMIC DNA]</scope>
    <source>
        <strain evidence="16">ATCC 50505</strain>
    </source>
</reference>
<evidence type="ECO:0000256" key="1">
    <source>
        <dbReference type="ARBA" id="ARBA00000900"/>
    </source>
</evidence>
<comment type="catalytic activity">
    <reaction evidence="1">
        <text>S-ubiquitinyl-[E2 ubiquitin-conjugating enzyme]-L-cysteine + [acceptor protein]-L-lysine = [E2 ubiquitin-conjugating enzyme]-L-cysteine + N(6)-ubiquitinyl-[acceptor protein]-L-lysine.</text>
        <dbReference type="EC" id="2.3.2.27"/>
    </reaction>
</comment>
<dbReference type="InterPro" id="IPR013083">
    <property type="entry name" value="Znf_RING/FYVE/PHD"/>
</dbReference>
<dbReference type="STRING" id="993615.L2GQ06"/>
<dbReference type="InParanoid" id="L2GQ06"/>
<evidence type="ECO:0000256" key="13">
    <source>
        <dbReference type="SAM" id="Phobius"/>
    </source>
</evidence>
<evidence type="ECO:0000313" key="16">
    <source>
        <dbReference type="Proteomes" id="UP000011082"/>
    </source>
</evidence>
<evidence type="ECO:0000256" key="9">
    <source>
        <dbReference type="ARBA" id="ARBA00022833"/>
    </source>
</evidence>
<dbReference type="RefSeq" id="XP_007603958.1">
    <property type="nucleotide sequence ID" value="XM_007603896.1"/>
</dbReference>
<keyword evidence="4" id="KW-0808">Transferase</keyword>
<keyword evidence="11 13" id="KW-0472">Membrane</keyword>
<dbReference type="EC" id="2.3.2.27" evidence="3"/>
<evidence type="ECO:0000256" key="2">
    <source>
        <dbReference type="ARBA" id="ARBA00004141"/>
    </source>
</evidence>
<dbReference type="GeneID" id="19881223"/>
<keyword evidence="5 13" id="KW-0812">Transmembrane</keyword>
<evidence type="ECO:0000256" key="8">
    <source>
        <dbReference type="ARBA" id="ARBA00022786"/>
    </source>
</evidence>
<accession>L2GQ06</accession>
<dbReference type="Proteomes" id="UP000011082">
    <property type="component" value="Unassembled WGS sequence"/>
</dbReference>
<dbReference type="GO" id="GO:0016567">
    <property type="term" value="P:protein ubiquitination"/>
    <property type="evidence" value="ECO:0007669"/>
    <property type="project" value="TreeGrafter"/>
</dbReference>
<sequence length="248" mass="28511">MEENMHSENMNPRRTLASRITAISCIRTLVVTDLIFHGARILFSIFVLYITRNDIVEEPLKVFLTGYILLCAAKAITFFSKNSAFFHINRLPEYEESNNGLAVFSNLVEGCNLFWYILGYHWLQQCENCSQTHPLLYYTTVIWLILGFVSYILPLVAIVLLLILVSYVKPKLKTVVFHNDSDIHDGNSRCVICYENYVPGSLVKFLPCDHHFHCECVDEWLNIRDTCPLCKKSTSILYDLIESADSPV</sequence>
<keyword evidence="16" id="KW-1185">Reference proteome</keyword>
<dbReference type="AlphaFoldDB" id="L2GQ06"/>
<dbReference type="Gene3D" id="3.30.40.10">
    <property type="entry name" value="Zinc/RING finger domain, C3HC4 (zinc finger)"/>
    <property type="match status" value="1"/>
</dbReference>
<evidence type="ECO:0000256" key="10">
    <source>
        <dbReference type="ARBA" id="ARBA00022989"/>
    </source>
</evidence>
<comment type="subcellular location">
    <subcellularLocation>
        <location evidence="2">Membrane</location>
        <topology evidence="2">Multi-pass membrane protein</topology>
    </subcellularLocation>
</comment>
<keyword evidence="6" id="KW-0479">Metal-binding</keyword>
<dbReference type="GO" id="GO:0006511">
    <property type="term" value="P:ubiquitin-dependent protein catabolic process"/>
    <property type="evidence" value="ECO:0007669"/>
    <property type="project" value="TreeGrafter"/>
</dbReference>
<gene>
    <name evidence="15" type="ORF">VICG_00506</name>
</gene>
<evidence type="ECO:0000256" key="6">
    <source>
        <dbReference type="ARBA" id="ARBA00022723"/>
    </source>
</evidence>
<dbReference type="HOGENOM" id="CLU_1137987_0_0_1"/>
<evidence type="ECO:0000313" key="15">
    <source>
        <dbReference type="EMBL" id="ELA42407.1"/>
    </source>
</evidence>
<dbReference type="PANTHER" id="PTHR45977:SF4">
    <property type="entry name" value="RING-TYPE DOMAIN-CONTAINING PROTEIN"/>
    <property type="match status" value="1"/>
</dbReference>
<feature type="transmembrane region" description="Helical" evidence="13">
    <location>
        <begin position="101"/>
        <end position="123"/>
    </location>
</feature>
<feature type="transmembrane region" description="Helical" evidence="13">
    <location>
        <begin position="20"/>
        <end position="50"/>
    </location>
</feature>
<dbReference type="PANTHER" id="PTHR45977">
    <property type="entry name" value="TARGET OF ERK KINASE MPK-1"/>
    <property type="match status" value="1"/>
</dbReference>
<dbReference type="OrthoDB" id="8062037at2759"/>
<keyword evidence="10 13" id="KW-1133">Transmembrane helix</keyword>
<proteinExistence type="predicted"/>
<evidence type="ECO:0000256" key="5">
    <source>
        <dbReference type="ARBA" id="ARBA00022692"/>
    </source>
</evidence>
<feature type="transmembrane region" description="Helical" evidence="13">
    <location>
        <begin position="62"/>
        <end position="80"/>
    </location>
</feature>
<keyword evidence="9" id="KW-0862">Zinc</keyword>
<keyword evidence="8" id="KW-0833">Ubl conjugation pathway</keyword>
<evidence type="ECO:0000256" key="7">
    <source>
        <dbReference type="ARBA" id="ARBA00022771"/>
    </source>
</evidence>
<dbReference type="SUPFAM" id="SSF57850">
    <property type="entry name" value="RING/U-box"/>
    <property type="match status" value="1"/>
</dbReference>
<dbReference type="PROSITE" id="PS50089">
    <property type="entry name" value="ZF_RING_2"/>
    <property type="match status" value="1"/>
</dbReference>
<organism evidence="15 16">
    <name type="scientific">Vittaforma corneae (strain ATCC 50505)</name>
    <name type="common">Microsporidian parasite</name>
    <name type="synonym">Nosema corneum</name>
    <dbReference type="NCBI Taxonomy" id="993615"/>
    <lineage>
        <taxon>Eukaryota</taxon>
        <taxon>Fungi</taxon>
        <taxon>Fungi incertae sedis</taxon>
        <taxon>Microsporidia</taxon>
        <taxon>Nosematidae</taxon>
        <taxon>Vittaforma</taxon>
    </lineage>
</organism>
<evidence type="ECO:0000256" key="4">
    <source>
        <dbReference type="ARBA" id="ARBA00022679"/>
    </source>
</evidence>